<keyword evidence="4 7" id="KW-0067">ATP-binding</keyword>
<dbReference type="InterPro" id="IPR003593">
    <property type="entry name" value="AAA+_ATPase"/>
</dbReference>
<dbReference type="InterPro" id="IPR010921">
    <property type="entry name" value="Trp_repressor/repl_initiator"/>
</dbReference>
<dbReference type="GO" id="GO:0003688">
    <property type="term" value="F:DNA replication origin binding"/>
    <property type="evidence" value="ECO:0007669"/>
    <property type="project" value="TreeGrafter"/>
</dbReference>
<keyword evidence="5" id="KW-0446">Lipid-binding</keyword>
<dbReference type="HOGENOM" id="CLU_026910_3_2_14"/>
<dbReference type="STRING" id="743966.MYB_00005"/>
<dbReference type="GO" id="GO:0005524">
    <property type="term" value="F:ATP binding"/>
    <property type="evidence" value="ECO:0007669"/>
    <property type="project" value="UniProtKB-KW"/>
</dbReference>
<comment type="similarity">
    <text evidence="8">Belongs to the DnaA family.</text>
</comment>
<keyword evidence="6 7" id="KW-0238">DNA-binding</keyword>
<dbReference type="SUPFAM" id="SSF48295">
    <property type="entry name" value="TrpR-like"/>
    <property type="match status" value="1"/>
</dbReference>
<dbReference type="Pfam" id="PF08299">
    <property type="entry name" value="Bac_DnaA_C"/>
    <property type="match status" value="1"/>
</dbReference>
<dbReference type="InterPro" id="IPR013159">
    <property type="entry name" value="DnaA_C"/>
</dbReference>
<dbReference type="SMART" id="SM00760">
    <property type="entry name" value="Bac_DnaA_C"/>
    <property type="match status" value="1"/>
</dbReference>
<dbReference type="Pfam" id="PF00308">
    <property type="entry name" value="Bac_DnaA"/>
    <property type="match status" value="1"/>
</dbReference>
<keyword evidence="1" id="KW-0963">Cytoplasm</keyword>
<name>W5USA7_9BACT</name>
<evidence type="ECO:0000256" key="4">
    <source>
        <dbReference type="ARBA" id="ARBA00022840"/>
    </source>
</evidence>
<dbReference type="PRINTS" id="PR00051">
    <property type="entry name" value="DNAA"/>
</dbReference>
<accession>W5USA7</accession>
<dbReference type="SMART" id="SM00382">
    <property type="entry name" value="AAA"/>
    <property type="match status" value="1"/>
</dbReference>
<evidence type="ECO:0000313" key="11">
    <source>
        <dbReference type="EMBL" id="AHH45017.1"/>
    </source>
</evidence>
<keyword evidence="2 7" id="KW-0235">DNA replication</keyword>
<evidence type="ECO:0000256" key="5">
    <source>
        <dbReference type="ARBA" id="ARBA00023121"/>
    </source>
</evidence>
<evidence type="ECO:0000259" key="10">
    <source>
        <dbReference type="SMART" id="SM00760"/>
    </source>
</evidence>
<dbReference type="eggNOG" id="COG0593">
    <property type="taxonomic scope" value="Bacteria"/>
</dbReference>
<evidence type="ECO:0000313" key="12">
    <source>
        <dbReference type="Proteomes" id="UP000019229"/>
    </source>
</evidence>
<dbReference type="RefSeq" id="WP_022934814.1">
    <property type="nucleotide sequence ID" value="NZ_CP007154.1"/>
</dbReference>
<dbReference type="SMR" id="W5USA7"/>
<protein>
    <recommendedName>
        <fullName evidence="7">Chromosomal replication initiator protein DnaA</fullName>
    </recommendedName>
</protein>
<dbReference type="PANTHER" id="PTHR30050:SF2">
    <property type="entry name" value="CHROMOSOMAL REPLICATION INITIATOR PROTEIN DNAA"/>
    <property type="match status" value="1"/>
</dbReference>
<dbReference type="Gene3D" id="3.40.50.300">
    <property type="entry name" value="P-loop containing nucleotide triphosphate hydrolases"/>
    <property type="match status" value="1"/>
</dbReference>
<evidence type="ECO:0000256" key="1">
    <source>
        <dbReference type="ARBA" id="ARBA00022490"/>
    </source>
</evidence>
<dbReference type="PANTHER" id="PTHR30050">
    <property type="entry name" value="CHROMOSOMAL REPLICATION INITIATOR PROTEIN DNAA"/>
    <property type="match status" value="1"/>
</dbReference>
<dbReference type="PATRIC" id="fig|743966.3.peg.1"/>
<proteinExistence type="inferred from homology"/>
<dbReference type="InterPro" id="IPR020591">
    <property type="entry name" value="Chromosome_initiator_DnaA-like"/>
</dbReference>
<feature type="domain" description="Chromosomal replication initiator DnaA C-terminal" evidence="10">
    <location>
        <begin position="368"/>
        <end position="437"/>
    </location>
</feature>
<evidence type="ECO:0000256" key="3">
    <source>
        <dbReference type="ARBA" id="ARBA00022741"/>
    </source>
</evidence>
<dbReference type="CDD" id="cd06571">
    <property type="entry name" value="Bac_DnaA_C"/>
    <property type="match status" value="1"/>
</dbReference>
<dbReference type="CDD" id="cd00009">
    <property type="entry name" value="AAA"/>
    <property type="match status" value="1"/>
</dbReference>
<evidence type="ECO:0000256" key="2">
    <source>
        <dbReference type="ARBA" id="ARBA00022705"/>
    </source>
</evidence>
<dbReference type="SUPFAM" id="SSF52540">
    <property type="entry name" value="P-loop containing nucleoside triphosphate hydrolases"/>
    <property type="match status" value="1"/>
</dbReference>
<comment type="function">
    <text evidence="7">Plays an essential role in the initiation and regulation of chromosomal replication. ATP-DnaA binds to the origin of replication (oriC) to initiate formation of the DNA replication initiation complex once per cell cycle. Binds the DnaA box (a 9 base pair repeat at the origin) and separates the double-stranded (ds)DNA. Forms a right-handed helical filament on oriC DNA; dsDNA binds to the exterior of the filament while single-stranded (ss)DNA is stabiized in the filament's interior. The ATP-DnaA-oriC complex binds and stabilizes one strand of the AT-rich DNA unwinding element (DUE), permitting loading of DNA polymerase. After initiation quickly degrades to an ADP-DnaA complex that is not apt for DNA replication. Binds acidic phospholipids.</text>
</comment>
<feature type="domain" description="AAA+ ATPase" evidence="9">
    <location>
        <begin position="147"/>
        <end position="277"/>
    </location>
</feature>
<evidence type="ECO:0000256" key="8">
    <source>
        <dbReference type="RuleBase" id="RU004227"/>
    </source>
</evidence>
<keyword evidence="3 7" id="KW-0547">Nucleotide-binding</keyword>
<dbReference type="NCBIfam" id="NF001154">
    <property type="entry name" value="PRK00149.3-3"/>
    <property type="match status" value="1"/>
</dbReference>
<dbReference type="KEGG" id="mbc:MYB_00005"/>
<organism evidence="11 12">
    <name type="scientific">Mesomycoplasma bovoculi M165/69</name>
    <dbReference type="NCBI Taxonomy" id="743966"/>
    <lineage>
        <taxon>Bacteria</taxon>
        <taxon>Bacillati</taxon>
        <taxon>Mycoplasmatota</taxon>
        <taxon>Mycoplasmoidales</taxon>
        <taxon>Metamycoplasmataceae</taxon>
        <taxon>Mesomycoplasma</taxon>
    </lineage>
</organism>
<dbReference type="GO" id="GO:0006275">
    <property type="term" value="P:regulation of DNA replication"/>
    <property type="evidence" value="ECO:0007669"/>
    <property type="project" value="InterPro"/>
</dbReference>
<dbReference type="InterPro" id="IPR027417">
    <property type="entry name" value="P-loop_NTPase"/>
</dbReference>
<dbReference type="Proteomes" id="UP000019229">
    <property type="component" value="Chromosome"/>
</dbReference>
<evidence type="ECO:0000259" key="9">
    <source>
        <dbReference type="SMART" id="SM00382"/>
    </source>
</evidence>
<dbReference type="Gene3D" id="1.10.1750.10">
    <property type="match status" value="1"/>
</dbReference>
<sequence>MNNNINLKIKTELLLKSIENFVDSMVFKNLFKDIVIISETENEVLLDTNDYDAKVELNKNWKKLISRCFTEIDKQKIINFVGLETKRTEPEISQTTEDNPSKPKDIFLDFKSNNTSAKHTVQNYVKSGFNQSIFEILEEFENKGSLSSSPIFIYGNSGIGKTHFLHALGNLYINKGKKVCYISDFVFTSKVVMWMRESNHNKINEFIEWISTHDVILLDDIQGYGNKLKTLKILFEIVNIFMEEDKQIIITSDQAIESLIGFQDRLIDRFRWGLTIEVRELNKDDFIKILKYKLEERGLDKYSWDKQTLDFLAKHFNNSIRQIEGMIKRIMFYLKNELSSSDNNNVVFDLERISLIFPDQKRISEKINHETIIKATCDYLGVNEKDVLGKSRKKNIVFARDISIWLIKTTLDLTYVEIGKMFDNRDHSTIISTYKKIKNNKKKIPSVSYTIQEITKKLNTFQKH</sequence>
<reference evidence="11 12" key="1">
    <citation type="journal article" date="2014" name="Genome Announc.">
        <title>Complete Genome Sequence of Mycoplasma bovoculi Strain M165/69T (ATCC 29104).</title>
        <authorList>
            <person name="Calcutt M.J."/>
            <person name="Foecking M.F."/>
        </authorList>
    </citation>
    <scope>NUCLEOTIDE SEQUENCE [LARGE SCALE GENOMIC DNA]</scope>
    <source>
        <strain evidence="11">M165/69</strain>
    </source>
</reference>
<dbReference type="GO" id="GO:0008289">
    <property type="term" value="F:lipid binding"/>
    <property type="evidence" value="ECO:0007669"/>
    <property type="project" value="UniProtKB-KW"/>
</dbReference>
<dbReference type="EMBL" id="CP007154">
    <property type="protein sequence ID" value="AHH45017.1"/>
    <property type="molecule type" value="Genomic_DNA"/>
</dbReference>
<dbReference type="InterPro" id="IPR013317">
    <property type="entry name" value="DnaA_dom"/>
</dbReference>
<dbReference type="GO" id="GO:0005886">
    <property type="term" value="C:plasma membrane"/>
    <property type="evidence" value="ECO:0007669"/>
    <property type="project" value="TreeGrafter"/>
</dbReference>
<keyword evidence="12" id="KW-1185">Reference proteome</keyword>
<evidence type="ECO:0000256" key="7">
    <source>
        <dbReference type="RuleBase" id="RU000577"/>
    </source>
</evidence>
<dbReference type="AlphaFoldDB" id="W5USA7"/>
<evidence type="ECO:0000256" key="6">
    <source>
        <dbReference type="ARBA" id="ARBA00023125"/>
    </source>
</evidence>
<dbReference type="GO" id="GO:0006270">
    <property type="term" value="P:DNA replication initiation"/>
    <property type="evidence" value="ECO:0007669"/>
    <property type="project" value="InterPro"/>
</dbReference>
<gene>
    <name evidence="11" type="primary">dnaA</name>
    <name evidence="11" type="ORF">MYB_00005</name>
</gene>
<dbReference type="Gene3D" id="1.10.8.60">
    <property type="match status" value="1"/>
</dbReference>